<dbReference type="CDD" id="cd06261">
    <property type="entry name" value="TM_PBP2"/>
    <property type="match status" value="1"/>
</dbReference>
<accession>A0A3N4YU75</accession>
<evidence type="ECO:0000256" key="1">
    <source>
        <dbReference type="ARBA" id="ARBA00004651"/>
    </source>
</evidence>
<feature type="region of interest" description="Disordered" evidence="8">
    <location>
        <begin position="1"/>
        <end position="61"/>
    </location>
</feature>
<evidence type="ECO:0000256" key="3">
    <source>
        <dbReference type="ARBA" id="ARBA00022475"/>
    </source>
</evidence>
<dbReference type="GO" id="GO:0005886">
    <property type="term" value="C:plasma membrane"/>
    <property type="evidence" value="ECO:0007669"/>
    <property type="project" value="UniProtKB-SubCell"/>
</dbReference>
<comment type="subcellular location">
    <subcellularLocation>
        <location evidence="1 7">Cell membrane</location>
        <topology evidence="1 7">Multi-pass membrane protein</topology>
    </subcellularLocation>
</comment>
<reference evidence="10 11" key="1">
    <citation type="submission" date="2018-11" db="EMBL/GenBank/DDBJ databases">
        <title>Sequencing the genomes of 1000 actinobacteria strains.</title>
        <authorList>
            <person name="Klenk H.-P."/>
        </authorList>
    </citation>
    <scope>NUCLEOTIDE SEQUENCE [LARGE SCALE GENOMIC DNA]</scope>
    <source>
        <strain evidence="10 11">DSM 15700</strain>
    </source>
</reference>
<protein>
    <submittedName>
        <fullName evidence="10">Carbohydrate ABC transporter membrane protein 2 (CUT1 family)</fullName>
    </submittedName>
</protein>
<dbReference type="InterPro" id="IPR000515">
    <property type="entry name" value="MetI-like"/>
</dbReference>
<feature type="transmembrane region" description="Helical" evidence="7">
    <location>
        <begin position="305"/>
        <end position="326"/>
    </location>
</feature>
<evidence type="ECO:0000313" key="11">
    <source>
        <dbReference type="Proteomes" id="UP000280501"/>
    </source>
</evidence>
<keyword evidence="5 7" id="KW-1133">Transmembrane helix</keyword>
<keyword evidence="11" id="KW-1185">Reference proteome</keyword>
<feature type="transmembrane region" description="Helical" evidence="7">
    <location>
        <begin position="245"/>
        <end position="270"/>
    </location>
</feature>
<feature type="domain" description="ABC transmembrane type-1" evidence="9">
    <location>
        <begin position="134"/>
        <end position="326"/>
    </location>
</feature>
<sequence>MTERSATSTASSGTTGGATHASGTAPGGTGPTPSSGAAGGTAPPAPPLGGPSSGPGPVTRRLGRRAQGRIADWITFVILGIGGIAMVAPLVWMFSTSLKTKAEVFALPPVWIPEIPQWETYVRMWENSYVLTGFQNSLVVATSVTVLGTITCSLAAFALAKMRLPGRNAIFVGLLTGIMIPFPTLMIPQFVMFSRIGWVDTLLPLIVPAIFGNVIVIFFLKQYLENVPNSIIEAAKIDGASYWQIFWRLIFPIIRPAVSAQFILWFMMVWNDYLAPILYLNTPERQTLQVVIANMNVQYATQRDYPLIMAASFVALLPILAVFLVFQRQIIESVALTGTKG</sequence>
<keyword evidence="4 7" id="KW-0812">Transmembrane</keyword>
<feature type="transmembrane region" description="Helical" evidence="7">
    <location>
        <begin position="70"/>
        <end position="94"/>
    </location>
</feature>
<dbReference type="AlphaFoldDB" id="A0A3N4YU75"/>
<name>A0A3N4YU75_9MICO</name>
<organism evidence="10 11">
    <name type="scientific">Myceligenerans xiligouense</name>
    <dbReference type="NCBI Taxonomy" id="253184"/>
    <lineage>
        <taxon>Bacteria</taxon>
        <taxon>Bacillati</taxon>
        <taxon>Actinomycetota</taxon>
        <taxon>Actinomycetes</taxon>
        <taxon>Micrococcales</taxon>
        <taxon>Promicromonosporaceae</taxon>
        <taxon>Myceligenerans</taxon>
    </lineage>
</organism>
<evidence type="ECO:0000256" key="5">
    <source>
        <dbReference type="ARBA" id="ARBA00022989"/>
    </source>
</evidence>
<gene>
    <name evidence="10" type="ORF">EDD34_3685</name>
</gene>
<evidence type="ECO:0000256" key="4">
    <source>
        <dbReference type="ARBA" id="ARBA00022692"/>
    </source>
</evidence>
<comment type="similarity">
    <text evidence="7">Belongs to the binding-protein-dependent transport system permease family.</text>
</comment>
<feature type="compositionally biased region" description="Low complexity" evidence="8">
    <location>
        <begin position="1"/>
        <end position="24"/>
    </location>
</feature>
<dbReference type="SUPFAM" id="SSF161098">
    <property type="entry name" value="MetI-like"/>
    <property type="match status" value="1"/>
</dbReference>
<feature type="transmembrane region" description="Helical" evidence="7">
    <location>
        <begin position="205"/>
        <end position="224"/>
    </location>
</feature>
<keyword evidence="2 7" id="KW-0813">Transport</keyword>
<feature type="transmembrane region" description="Helical" evidence="7">
    <location>
        <begin position="138"/>
        <end position="159"/>
    </location>
</feature>
<dbReference type="RefSeq" id="WP_246012558.1">
    <property type="nucleotide sequence ID" value="NZ_RKQZ01000001.1"/>
</dbReference>
<evidence type="ECO:0000256" key="7">
    <source>
        <dbReference type="RuleBase" id="RU363032"/>
    </source>
</evidence>
<dbReference type="Proteomes" id="UP000280501">
    <property type="component" value="Unassembled WGS sequence"/>
</dbReference>
<evidence type="ECO:0000259" key="9">
    <source>
        <dbReference type="PROSITE" id="PS50928"/>
    </source>
</evidence>
<evidence type="ECO:0000256" key="2">
    <source>
        <dbReference type="ARBA" id="ARBA00022448"/>
    </source>
</evidence>
<dbReference type="PANTHER" id="PTHR43744">
    <property type="entry name" value="ABC TRANSPORTER PERMEASE PROTEIN MG189-RELATED-RELATED"/>
    <property type="match status" value="1"/>
</dbReference>
<comment type="caution">
    <text evidence="10">The sequence shown here is derived from an EMBL/GenBank/DDBJ whole genome shotgun (WGS) entry which is preliminary data.</text>
</comment>
<evidence type="ECO:0000256" key="6">
    <source>
        <dbReference type="ARBA" id="ARBA00023136"/>
    </source>
</evidence>
<evidence type="ECO:0000256" key="8">
    <source>
        <dbReference type="SAM" id="MobiDB-lite"/>
    </source>
</evidence>
<evidence type="ECO:0000313" key="10">
    <source>
        <dbReference type="EMBL" id="RPF23006.1"/>
    </source>
</evidence>
<dbReference type="PROSITE" id="PS50928">
    <property type="entry name" value="ABC_TM1"/>
    <property type="match status" value="1"/>
</dbReference>
<proteinExistence type="inferred from homology"/>
<dbReference type="Pfam" id="PF00528">
    <property type="entry name" value="BPD_transp_1"/>
    <property type="match status" value="1"/>
</dbReference>
<dbReference type="Gene3D" id="1.10.3720.10">
    <property type="entry name" value="MetI-like"/>
    <property type="match status" value="1"/>
</dbReference>
<keyword evidence="6 7" id="KW-0472">Membrane</keyword>
<dbReference type="PANTHER" id="PTHR43744:SF12">
    <property type="entry name" value="ABC TRANSPORTER PERMEASE PROTEIN MG189-RELATED"/>
    <property type="match status" value="1"/>
</dbReference>
<feature type="transmembrane region" description="Helical" evidence="7">
    <location>
        <begin position="171"/>
        <end position="193"/>
    </location>
</feature>
<dbReference type="GO" id="GO:0055085">
    <property type="term" value="P:transmembrane transport"/>
    <property type="evidence" value="ECO:0007669"/>
    <property type="project" value="InterPro"/>
</dbReference>
<dbReference type="InterPro" id="IPR035906">
    <property type="entry name" value="MetI-like_sf"/>
</dbReference>
<keyword evidence="3" id="KW-1003">Cell membrane</keyword>
<feature type="compositionally biased region" description="Low complexity" evidence="8">
    <location>
        <begin position="31"/>
        <end position="42"/>
    </location>
</feature>
<dbReference type="EMBL" id="RKQZ01000001">
    <property type="protein sequence ID" value="RPF23006.1"/>
    <property type="molecule type" value="Genomic_DNA"/>
</dbReference>